<dbReference type="SUPFAM" id="SSF81383">
    <property type="entry name" value="F-box domain"/>
    <property type="match status" value="1"/>
</dbReference>
<dbReference type="Pfam" id="PF00646">
    <property type="entry name" value="F-box"/>
    <property type="match status" value="1"/>
</dbReference>
<name>A0A420XZT0_9PEZI</name>
<dbReference type="InterPro" id="IPR001810">
    <property type="entry name" value="F-box_dom"/>
</dbReference>
<comment type="caution">
    <text evidence="3">The sequence shown here is derived from an EMBL/GenBank/DDBJ whole genome shotgun (WGS) entry which is preliminary data.</text>
</comment>
<dbReference type="OrthoDB" id="5279008at2759"/>
<dbReference type="PROSITE" id="PS50181">
    <property type="entry name" value="FBOX"/>
    <property type="match status" value="1"/>
</dbReference>
<evidence type="ECO:0000313" key="4">
    <source>
        <dbReference type="Proteomes" id="UP000275385"/>
    </source>
</evidence>
<evidence type="ECO:0000259" key="2">
    <source>
        <dbReference type="PROSITE" id="PS50181"/>
    </source>
</evidence>
<organism evidence="3 4">
    <name type="scientific">Coniochaeta pulveracea</name>
    <dbReference type="NCBI Taxonomy" id="177199"/>
    <lineage>
        <taxon>Eukaryota</taxon>
        <taxon>Fungi</taxon>
        <taxon>Dikarya</taxon>
        <taxon>Ascomycota</taxon>
        <taxon>Pezizomycotina</taxon>
        <taxon>Sordariomycetes</taxon>
        <taxon>Sordariomycetidae</taxon>
        <taxon>Coniochaetales</taxon>
        <taxon>Coniochaetaceae</taxon>
        <taxon>Coniochaeta</taxon>
    </lineage>
</organism>
<protein>
    <recommendedName>
        <fullName evidence="2">F-box domain-containing protein</fullName>
    </recommendedName>
</protein>
<evidence type="ECO:0000313" key="3">
    <source>
        <dbReference type="EMBL" id="RKU41194.1"/>
    </source>
</evidence>
<keyword evidence="4" id="KW-1185">Reference proteome</keyword>
<feature type="domain" description="F-box" evidence="2">
    <location>
        <begin position="53"/>
        <end position="102"/>
    </location>
</feature>
<gene>
    <name evidence="3" type="ORF">DL546_002158</name>
</gene>
<dbReference type="EMBL" id="QVQW01000080">
    <property type="protein sequence ID" value="RKU41194.1"/>
    <property type="molecule type" value="Genomic_DNA"/>
</dbReference>
<sequence length="566" mass="62926">MSFSQTPYSTSLKRSSQEAGLDDEPDDTRASSGGLKSARTAADADIDKETNSGIGLESLPIELLTKIAFYLSTSELLSLRLTSRIIEVKLFNDFARYYFAKKQFMLTAESLQCLVDISLHPKLSTVLEHVIISLDRYVLTRNLTADKFKGQDTDSRRARYETYLKGYYDQFAFLTTGGDRQSLTEAFRNLKNLKTVGLRDYNNNKRSRDGPDAVWRAYGAGTVLRETEVSLLSTPTGIFYPRPAICAGSGTPADFSARAFVTLLAALGESGASPENFEILLRSQDNLLPDHAFHFPPWLKPTVSSALPGLRSLLLTAEFIAGDDGFTRTFASFGDSAISKFLYLVPNLVHLRLNSSGKHHFITSFLIGLADTDVNSPVPLLPRLERLDFGMFALFGHTAGLDPLSRVVARFGRTLKALGLWKLSVQDSQEQQDAMRRNKELRPQRWAKLLANLPRLAPGLERLTVGALTQVSLGREMGISIVSGARTPHGHFVTSRTYRPEDMRDHASFKALLEKELAVPWWRLEGDGYGEDEEDDEDGSDEEIEEAEEEDEEEDTEENGNGDDAS</sequence>
<dbReference type="CDD" id="cd09917">
    <property type="entry name" value="F-box_SF"/>
    <property type="match status" value="1"/>
</dbReference>
<dbReference type="AlphaFoldDB" id="A0A420XZT0"/>
<evidence type="ECO:0000256" key="1">
    <source>
        <dbReference type="SAM" id="MobiDB-lite"/>
    </source>
</evidence>
<proteinExistence type="predicted"/>
<dbReference type="InterPro" id="IPR036047">
    <property type="entry name" value="F-box-like_dom_sf"/>
</dbReference>
<reference evidence="3 4" key="1">
    <citation type="submission" date="2018-08" db="EMBL/GenBank/DDBJ databases">
        <title>Draft genome of the lignicolous fungus Coniochaeta pulveracea.</title>
        <authorList>
            <person name="Borstlap C.J."/>
            <person name="De Witt R.N."/>
            <person name="Botha A."/>
            <person name="Volschenk H."/>
        </authorList>
    </citation>
    <scope>NUCLEOTIDE SEQUENCE [LARGE SCALE GENOMIC DNA]</scope>
    <source>
        <strain evidence="3 4">CAB683</strain>
    </source>
</reference>
<dbReference type="STRING" id="177199.A0A420XZT0"/>
<feature type="region of interest" description="Disordered" evidence="1">
    <location>
        <begin position="524"/>
        <end position="566"/>
    </location>
</feature>
<feature type="region of interest" description="Disordered" evidence="1">
    <location>
        <begin position="1"/>
        <end position="43"/>
    </location>
</feature>
<feature type="compositionally biased region" description="Acidic residues" evidence="1">
    <location>
        <begin position="528"/>
        <end position="566"/>
    </location>
</feature>
<accession>A0A420XZT0</accession>
<dbReference type="Proteomes" id="UP000275385">
    <property type="component" value="Unassembled WGS sequence"/>
</dbReference>
<feature type="compositionally biased region" description="Polar residues" evidence="1">
    <location>
        <begin position="1"/>
        <end position="18"/>
    </location>
</feature>